<dbReference type="RefSeq" id="WP_236865289.1">
    <property type="nucleotide sequence ID" value="NZ_AP025225.1"/>
</dbReference>
<reference evidence="9" key="1">
    <citation type="submission" date="2021-10" db="EMBL/GenBank/DDBJ databases">
        <title>Genome Sequence of The Candidatus Hydrogeosomobacter endosymbioticus, an Intracellular Bacterial Symbiont of the Anaerobic Ciliate GW7.</title>
        <authorList>
            <person name="Shiohama Y."/>
            <person name="Shinzato N."/>
        </authorList>
    </citation>
    <scope>NUCLEOTIDE SEQUENCE [LARGE SCALE GENOMIC DNA]</scope>
    <source>
        <strain evidence="9">200920</strain>
    </source>
</reference>
<keyword evidence="7" id="KW-0653">Protein transport</keyword>
<evidence type="ECO:0000256" key="8">
    <source>
        <dbReference type="SAM" id="Phobius"/>
    </source>
</evidence>
<accession>A0ABM7V894</accession>
<evidence type="ECO:0000256" key="5">
    <source>
        <dbReference type="ARBA" id="ARBA00022989"/>
    </source>
</evidence>
<keyword evidence="6 8" id="KW-0472">Membrane</keyword>
<organism evidence="9 10">
    <name type="scientific">Candidatus Hydrogenosomobacter endosymbioticus</name>
    <dbReference type="NCBI Taxonomy" id="2558174"/>
    <lineage>
        <taxon>Bacteria</taxon>
        <taxon>Pseudomonadati</taxon>
        <taxon>Pseudomonadota</taxon>
        <taxon>Alphaproteobacteria</taxon>
        <taxon>Holosporales</taxon>
        <taxon>Holosporaceae</taxon>
        <taxon>Candidatus Hydrogenosomobacter</taxon>
    </lineage>
</organism>
<keyword evidence="4 7" id="KW-0812">Transmembrane</keyword>
<evidence type="ECO:0000256" key="2">
    <source>
        <dbReference type="ARBA" id="ARBA00005811"/>
    </source>
</evidence>
<keyword evidence="7" id="KW-0813">Transport</keyword>
<sequence>MGKSSFSLFGSGASSALFKTGDTKSKINVTPFVDVMLVLLVIFITAAPVIKNNINVDLPESSAAPATSEKKPLSVSLDKDGKIFLDDKELSKDELFHALSSMEDAKSERIHLFADKSLSYAQVVDAMNAIVAAGFTKVALVTDGEKK</sequence>
<keyword evidence="10" id="KW-1185">Reference proteome</keyword>
<feature type="transmembrane region" description="Helical" evidence="8">
    <location>
        <begin position="32"/>
        <end position="50"/>
    </location>
</feature>
<evidence type="ECO:0000256" key="7">
    <source>
        <dbReference type="RuleBase" id="RU003879"/>
    </source>
</evidence>
<evidence type="ECO:0000313" key="9">
    <source>
        <dbReference type="EMBL" id="BDB95990.1"/>
    </source>
</evidence>
<keyword evidence="5 8" id="KW-1133">Transmembrane helix</keyword>
<evidence type="ECO:0000256" key="1">
    <source>
        <dbReference type="ARBA" id="ARBA00004162"/>
    </source>
</evidence>
<keyword evidence="3" id="KW-1003">Cell membrane</keyword>
<comment type="subcellular location">
    <subcellularLocation>
        <location evidence="1">Cell membrane</location>
        <topology evidence="1">Single-pass membrane protein</topology>
    </subcellularLocation>
    <subcellularLocation>
        <location evidence="7">Cell membrane</location>
        <topology evidence="7">Single-pass type II membrane protein</topology>
    </subcellularLocation>
</comment>
<dbReference type="Pfam" id="PF02472">
    <property type="entry name" value="ExbD"/>
    <property type="match status" value="1"/>
</dbReference>
<comment type="similarity">
    <text evidence="2 7">Belongs to the ExbD/TolR family.</text>
</comment>
<dbReference type="PANTHER" id="PTHR30558">
    <property type="entry name" value="EXBD MEMBRANE COMPONENT OF PMF-DRIVEN MACROMOLECULE IMPORT SYSTEM"/>
    <property type="match status" value="1"/>
</dbReference>
<dbReference type="Gene3D" id="3.30.420.270">
    <property type="match status" value="1"/>
</dbReference>
<dbReference type="Proteomes" id="UP001320209">
    <property type="component" value="Chromosome"/>
</dbReference>
<evidence type="ECO:0000256" key="6">
    <source>
        <dbReference type="ARBA" id="ARBA00023136"/>
    </source>
</evidence>
<dbReference type="PANTHER" id="PTHR30558:SF7">
    <property type="entry name" value="TOL-PAL SYSTEM PROTEIN TOLR"/>
    <property type="match status" value="1"/>
</dbReference>
<evidence type="ECO:0000313" key="10">
    <source>
        <dbReference type="Proteomes" id="UP001320209"/>
    </source>
</evidence>
<proteinExistence type="inferred from homology"/>
<protein>
    <submittedName>
        <fullName evidence="9">Protein TolR</fullName>
    </submittedName>
</protein>
<dbReference type="EMBL" id="AP025225">
    <property type="protein sequence ID" value="BDB95990.1"/>
    <property type="molecule type" value="Genomic_DNA"/>
</dbReference>
<evidence type="ECO:0000256" key="3">
    <source>
        <dbReference type="ARBA" id="ARBA00022475"/>
    </source>
</evidence>
<evidence type="ECO:0000256" key="4">
    <source>
        <dbReference type="ARBA" id="ARBA00022692"/>
    </source>
</evidence>
<name>A0ABM7V894_9PROT</name>
<gene>
    <name evidence="9" type="primary">tolR</name>
    <name evidence="9" type="ORF">HYD_1230</name>
</gene>
<dbReference type="InterPro" id="IPR003400">
    <property type="entry name" value="ExbD"/>
</dbReference>